<keyword evidence="3" id="KW-1185">Reference proteome</keyword>
<evidence type="ECO:0000256" key="1">
    <source>
        <dbReference type="SAM" id="MobiDB-lite"/>
    </source>
</evidence>
<dbReference type="Proteomes" id="UP001279410">
    <property type="component" value="Unassembled WGS sequence"/>
</dbReference>
<proteinExistence type="predicted"/>
<evidence type="ECO:0000313" key="2">
    <source>
        <dbReference type="EMBL" id="GLD52480.1"/>
    </source>
</evidence>
<dbReference type="EMBL" id="BRZM01003813">
    <property type="protein sequence ID" value="GLD52480.1"/>
    <property type="molecule type" value="Genomic_DNA"/>
</dbReference>
<comment type="caution">
    <text evidence="2">The sequence shown here is derived from an EMBL/GenBank/DDBJ whole genome shotgun (WGS) entry which is preliminary data.</text>
</comment>
<gene>
    <name evidence="2" type="ORF">AKAME5_002822700</name>
</gene>
<sequence length="231" mass="25443">MISANSSRTGIGPGLWWTGRAGPIWERNWDNKQVYWEALHNCEVQASGLEPRTDRSQARGALLHPPLHHHGGHESRGSRVDFHQHHLCSPRRDAYTYSFESSSEEQFGSYHREECAALGSVGVISATATTPDLRTIQISLHYPQTVTLSRGPTSAAWAAVKSYAEEILGPYAVNVISALPAARRCVPLPATCQRRPNWGLLAPLIPPMWKLWCPRGSFDGGRAARGQGDGE</sequence>
<accession>A0AAD3ME32</accession>
<dbReference type="AlphaFoldDB" id="A0AAD3ME32"/>
<organism evidence="2 3">
    <name type="scientific">Lates japonicus</name>
    <name type="common">Japanese lates</name>
    <dbReference type="NCBI Taxonomy" id="270547"/>
    <lineage>
        <taxon>Eukaryota</taxon>
        <taxon>Metazoa</taxon>
        <taxon>Chordata</taxon>
        <taxon>Craniata</taxon>
        <taxon>Vertebrata</taxon>
        <taxon>Euteleostomi</taxon>
        <taxon>Actinopterygii</taxon>
        <taxon>Neopterygii</taxon>
        <taxon>Teleostei</taxon>
        <taxon>Neoteleostei</taxon>
        <taxon>Acanthomorphata</taxon>
        <taxon>Carangaria</taxon>
        <taxon>Carangaria incertae sedis</taxon>
        <taxon>Centropomidae</taxon>
        <taxon>Lates</taxon>
    </lineage>
</organism>
<protein>
    <submittedName>
        <fullName evidence="2">Hyaluronidase-1-like isoform X1</fullName>
    </submittedName>
</protein>
<reference evidence="2" key="1">
    <citation type="submission" date="2022-08" db="EMBL/GenBank/DDBJ databases">
        <title>Genome sequencing of akame (Lates japonicus).</title>
        <authorList>
            <person name="Hashiguchi Y."/>
            <person name="Takahashi H."/>
        </authorList>
    </citation>
    <scope>NUCLEOTIDE SEQUENCE</scope>
    <source>
        <strain evidence="2">Kochi</strain>
    </source>
</reference>
<feature type="region of interest" description="Disordered" evidence="1">
    <location>
        <begin position="62"/>
        <end position="81"/>
    </location>
</feature>
<name>A0AAD3ME32_LATJO</name>
<feature type="compositionally biased region" description="Basic and acidic residues" evidence="1">
    <location>
        <begin position="72"/>
        <end position="81"/>
    </location>
</feature>
<evidence type="ECO:0000313" key="3">
    <source>
        <dbReference type="Proteomes" id="UP001279410"/>
    </source>
</evidence>